<comment type="caution">
    <text evidence="1">Lacks conserved residue(s) required for the propagation of feature annotation.</text>
</comment>
<dbReference type="EMBL" id="JABMIG020000009">
    <property type="protein sequence ID" value="KAL3804161.1"/>
    <property type="molecule type" value="Genomic_DNA"/>
</dbReference>
<feature type="domain" description="Peptidase M12B" evidence="3">
    <location>
        <begin position="247"/>
        <end position="435"/>
    </location>
</feature>
<proteinExistence type="predicted"/>
<keyword evidence="1" id="KW-0479">Metal-binding</keyword>
<organism evidence="4 5">
    <name type="scientific">Cyclotella cryptica</name>
    <dbReference type="NCBI Taxonomy" id="29204"/>
    <lineage>
        <taxon>Eukaryota</taxon>
        <taxon>Sar</taxon>
        <taxon>Stramenopiles</taxon>
        <taxon>Ochrophyta</taxon>
        <taxon>Bacillariophyta</taxon>
        <taxon>Coscinodiscophyceae</taxon>
        <taxon>Thalassiosirophycidae</taxon>
        <taxon>Stephanodiscales</taxon>
        <taxon>Stephanodiscaceae</taxon>
        <taxon>Cyclotella</taxon>
    </lineage>
</organism>
<dbReference type="Gene3D" id="3.40.390.10">
    <property type="entry name" value="Collagenase (Catalytic Domain)"/>
    <property type="match status" value="1"/>
</dbReference>
<feature type="binding site" evidence="1">
    <location>
        <position position="411"/>
    </location>
    <ligand>
        <name>Zn(2+)</name>
        <dbReference type="ChEBI" id="CHEBI:29105"/>
        <note>catalytic</note>
    </ligand>
</feature>
<feature type="binding site" evidence="1">
    <location>
        <position position="405"/>
    </location>
    <ligand>
        <name>Zn(2+)</name>
        <dbReference type="ChEBI" id="CHEBI:29105"/>
        <note>catalytic</note>
    </ligand>
</feature>
<dbReference type="PROSITE" id="PS50215">
    <property type="entry name" value="ADAM_MEPRO"/>
    <property type="match status" value="1"/>
</dbReference>
<evidence type="ECO:0000256" key="1">
    <source>
        <dbReference type="PROSITE-ProRule" id="PRU00276"/>
    </source>
</evidence>
<dbReference type="SUPFAM" id="SSF55486">
    <property type="entry name" value="Metalloproteases ('zincins'), catalytic domain"/>
    <property type="match status" value="1"/>
</dbReference>
<dbReference type="GO" id="GO:0046872">
    <property type="term" value="F:metal ion binding"/>
    <property type="evidence" value="ECO:0007669"/>
    <property type="project" value="UniProtKB-KW"/>
</dbReference>
<protein>
    <recommendedName>
        <fullName evidence="3">Peptidase M12B domain-containing protein</fullName>
    </recommendedName>
</protein>
<name>A0ABD3QYH3_9STRA</name>
<keyword evidence="2" id="KW-0732">Signal</keyword>
<dbReference type="PANTHER" id="PTHR33683:SF46">
    <property type="entry name" value="SUSHI DOMAIN-CONTAINING PROTEIN"/>
    <property type="match status" value="1"/>
</dbReference>
<accession>A0ABD3QYH3</accession>
<feature type="active site" evidence="1">
    <location>
        <position position="402"/>
    </location>
</feature>
<sequence length="588" mass="64836">MKSILVDLLAWCMAAQAHDGVVDHNALRAQSNSLGTMRHELVFGPTPFDHSRRRLSPDANIIHELNDQLNKGITHPRFTLTANFNANTNLFTKNTLFEVDVVFSIPSVSESTSVSVDGFSLHANDSMKILVADQNDGYSRDFAILVVDEEKSAVIGIIQKDKLLLKLEQVQGGQTVVSELTYDPPEMWTCDSDDLEEEDESHDHHDHQPVDIRADHYDPELTTTAMPTGIRQRNLYATNTFPNAWSYQVDLYIEVDNGMISNRDTDPVNIPNTIAYINALVTAVSSIFEKEIDTHLNVIHIAKTDIYDSAANTAEALGIMRTKYGNKNTWHYTDPSTGQKPDLHFALLYGRLGGGVAYQGGLCNPSNGYGVTSRMQGTLSDVANTMFCPLTFHRDIYALAHELGHSFGSGHTHNIKQYNPPVDNCGNQYQNNRSCPSLVTGDPILAGQGSIMSYCHLCKGGVSNIDATFGGYWHENDRTSLDNWNNDDDTIPFSQEPKRVSKVMYDFVSSRACVAPYLPVRIQTCLNDSDCHDGDSCSIDQCIDSQCSNVKKVPCVATTSHATSPATVTSQTTTTTIAKAVKRVRASS</sequence>
<feature type="chain" id="PRO_5044774203" description="Peptidase M12B domain-containing protein" evidence="2">
    <location>
        <begin position="18"/>
        <end position="588"/>
    </location>
</feature>
<dbReference type="Pfam" id="PF13582">
    <property type="entry name" value="Reprolysin_3"/>
    <property type="match status" value="1"/>
</dbReference>
<evidence type="ECO:0000313" key="4">
    <source>
        <dbReference type="EMBL" id="KAL3804161.1"/>
    </source>
</evidence>
<feature type="binding site" evidence="1">
    <location>
        <position position="401"/>
    </location>
    <ligand>
        <name>Zn(2+)</name>
        <dbReference type="ChEBI" id="CHEBI:29105"/>
        <note>catalytic</note>
    </ligand>
</feature>
<evidence type="ECO:0000259" key="3">
    <source>
        <dbReference type="PROSITE" id="PS50215"/>
    </source>
</evidence>
<dbReference type="PANTHER" id="PTHR33683">
    <property type="entry name" value="1, PUTATIVE-RELATED"/>
    <property type="match status" value="1"/>
</dbReference>
<reference evidence="4 5" key="1">
    <citation type="journal article" date="2020" name="G3 (Bethesda)">
        <title>Improved Reference Genome for Cyclotella cryptica CCMP332, a Model for Cell Wall Morphogenesis, Salinity Adaptation, and Lipid Production in Diatoms (Bacillariophyta).</title>
        <authorList>
            <person name="Roberts W.R."/>
            <person name="Downey K.M."/>
            <person name="Ruck E.C."/>
            <person name="Traller J.C."/>
            <person name="Alverson A.J."/>
        </authorList>
    </citation>
    <scope>NUCLEOTIDE SEQUENCE [LARGE SCALE GENOMIC DNA]</scope>
    <source>
        <strain evidence="4 5">CCMP332</strain>
    </source>
</reference>
<dbReference type="InterPro" id="IPR024079">
    <property type="entry name" value="MetalloPept_cat_dom_sf"/>
</dbReference>
<dbReference type="InterPro" id="IPR001590">
    <property type="entry name" value="Peptidase_M12B"/>
</dbReference>
<dbReference type="AlphaFoldDB" id="A0ABD3QYH3"/>
<keyword evidence="5" id="KW-1185">Reference proteome</keyword>
<gene>
    <name evidence="4" type="ORF">HJC23_013680</name>
</gene>
<comment type="caution">
    <text evidence="4">The sequence shown here is derived from an EMBL/GenBank/DDBJ whole genome shotgun (WGS) entry which is preliminary data.</text>
</comment>
<evidence type="ECO:0000313" key="5">
    <source>
        <dbReference type="Proteomes" id="UP001516023"/>
    </source>
</evidence>
<evidence type="ECO:0000256" key="2">
    <source>
        <dbReference type="SAM" id="SignalP"/>
    </source>
</evidence>
<dbReference type="Proteomes" id="UP001516023">
    <property type="component" value="Unassembled WGS sequence"/>
</dbReference>
<feature type="signal peptide" evidence="2">
    <location>
        <begin position="1"/>
        <end position="17"/>
    </location>
</feature>
<keyword evidence="1" id="KW-0862">Zinc</keyword>